<dbReference type="STRING" id="77044.A0A1S7UMQ8"/>
<name>A0A1S7UMQ8_ROSNE</name>
<feature type="compositionally biased region" description="Low complexity" evidence="1">
    <location>
        <begin position="102"/>
        <end position="118"/>
    </location>
</feature>
<keyword evidence="3" id="KW-1185">Reference proteome</keyword>
<feature type="compositionally biased region" description="Polar residues" evidence="1">
    <location>
        <begin position="73"/>
        <end position="83"/>
    </location>
</feature>
<feature type="compositionally biased region" description="Polar residues" evidence="1">
    <location>
        <begin position="465"/>
        <end position="483"/>
    </location>
</feature>
<feature type="compositionally biased region" description="Basic and acidic residues" evidence="1">
    <location>
        <begin position="388"/>
        <end position="398"/>
    </location>
</feature>
<sequence length="758" mass="84066">MATNRAGRPDQAVTMPSYEDEEGVSPLTRTPPSQKSAGGPFGETKPSGRSRTPWNANGYALPSLEIRSPPTPCTYSPIDSASPRSPKHRFSDSHSTIATCAPSSTPPSHSRFSSTSTTGGALTFSTTPTICSPELAPPYCLSPVQGQLHDRRRDEDLSSAAMKKEISTHSSAWSVSPGVISPSRSLNFCSSLQNKGDKPELHLLPLPDANFTRTHGRASSAPNPQAGTAVYIPNNTSQPIARGSNFEPQIPHPIMENTSIASYITNETSPPDFGRPKCMHGDDCDTGVVLRKAISHFFGRNKLCTRIIPDYVWVHYCRKHYQRCRYRNPHEYAKLQCGLVLAQIRRIRDWSNYIKETGGTEVVKDWTLAMRKREQDRLQDRSKKRRHNEAGGDDEHNPDGTLNSTAVPQWLRKKCRDGYSPKEIENIILEIQDEIIHTKLSAIPDIEILPNMSTDGAEKAKPMKRQTTNNNLPKRSGRFSATPQPGGWDHEGDNGLPLTQKRRRTRNQEGCFGAPPSRDASVLAPNVYTLGQLPYRPGLNWGTQGHERSMEEPYYHGDINNSLNSHGIGPLPAPTSQRLSHSLITTRQETSAPRPVRPTHQRSASDFPSRPRQDAFSYQVTGPLPQPYSGPDHVMPAYTQLTPPTPHGFQPMPTQGLHPPTQHGWGPPNHYWQPAERSRHARHQSTPNAGPSAPVPFSSGAYDQGHYTHADIPWHSQPQGANPEDPDSEWSSWRVRMRMPDLGDPVPGRANPLHGEKH</sequence>
<organism evidence="2">
    <name type="scientific">Rosellinia necatrix</name>
    <name type="common">White root-rot fungus</name>
    <dbReference type="NCBI Taxonomy" id="77044"/>
    <lineage>
        <taxon>Eukaryota</taxon>
        <taxon>Fungi</taxon>
        <taxon>Dikarya</taxon>
        <taxon>Ascomycota</taxon>
        <taxon>Pezizomycotina</taxon>
        <taxon>Sordariomycetes</taxon>
        <taxon>Xylariomycetidae</taxon>
        <taxon>Xylariales</taxon>
        <taxon>Xylariaceae</taxon>
        <taxon>Rosellinia</taxon>
    </lineage>
</organism>
<dbReference type="OMA" id="SANITPM"/>
<feature type="region of interest" description="Disordered" evidence="1">
    <location>
        <begin position="374"/>
        <end position="405"/>
    </location>
</feature>
<evidence type="ECO:0000313" key="3">
    <source>
        <dbReference type="Proteomes" id="UP000054516"/>
    </source>
</evidence>
<protein>
    <submittedName>
        <fullName evidence="2">Putative orp1 like protein</fullName>
    </submittedName>
</protein>
<reference evidence="2" key="1">
    <citation type="submission" date="2016-03" db="EMBL/GenBank/DDBJ databases">
        <title>Draft genome sequence of Rosellinia necatrix.</title>
        <authorList>
            <person name="Kanematsu S."/>
        </authorList>
    </citation>
    <scope>NUCLEOTIDE SEQUENCE [LARGE SCALE GENOMIC DNA]</scope>
    <source>
        <strain evidence="2">W97</strain>
    </source>
</reference>
<dbReference type="EMBL" id="DF977456">
    <property type="protein sequence ID" value="GAP84645.2"/>
    <property type="molecule type" value="Genomic_DNA"/>
</dbReference>
<proteinExistence type="predicted"/>
<feature type="region of interest" description="Disordered" evidence="1">
    <location>
        <begin position="585"/>
        <end position="758"/>
    </location>
</feature>
<evidence type="ECO:0000256" key="1">
    <source>
        <dbReference type="SAM" id="MobiDB-lite"/>
    </source>
</evidence>
<dbReference type="OrthoDB" id="4161595at2759"/>
<dbReference type="Proteomes" id="UP000054516">
    <property type="component" value="Unassembled WGS sequence"/>
</dbReference>
<feature type="region of interest" description="Disordered" evidence="1">
    <location>
        <begin position="1"/>
        <end position="118"/>
    </location>
</feature>
<accession>A0A1S7UMQ8</accession>
<feature type="compositionally biased region" description="Polar residues" evidence="1">
    <location>
        <begin position="27"/>
        <end position="36"/>
    </location>
</feature>
<evidence type="ECO:0000313" key="2">
    <source>
        <dbReference type="EMBL" id="GAP84645.2"/>
    </source>
</evidence>
<dbReference type="AlphaFoldDB" id="A0A1S7UMQ8"/>
<gene>
    <name evidence="2" type="ORF">SAMD00023353_1101820</name>
</gene>
<feature type="region of interest" description="Disordered" evidence="1">
    <location>
        <begin position="455"/>
        <end position="498"/>
    </location>
</feature>